<reference evidence="5 6" key="1">
    <citation type="submission" date="2018-08" db="EMBL/GenBank/DDBJ databases">
        <title>A genome reference for cultivated species of the human gut microbiota.</title>
        <authorList>
            <person name="Zou Y."/>
            <person name="Xue W."/>
            <person name="Luo G."/>
        </authorList>
    </citation>
    <scope>NUCLEOTIDE SEQUENCE [LARGE SCALE GENOMIC DNA]</scope>
    <source>
        <strain evidence="4 6">AF38-2</strain>
        <strain evidence="3 7">AF46-11NS</strain>
        <strain evidence="2 5">TF10-34</strain>
    </source>
</reference>
<dbReference type="AlphaFoldDB" id="A0A3E4NMT4"/>
<dbReference type="RefSeq" id="WP_117683387.1">
    <property type="nucleotide sequence ID" value="NZ_JAASHA010000017.1"/>
</dbReference>
<sequence>MMPKVKGKSGRNPKLNPKTHCVMVRFDDSEWNDFLSMFEKSGVYARSVFLKAHFFGQPFKVLKVDKTLVDYYTKLSDFHAQFRAVGTNYNQVVKELRLHFSEKKAMALLYKLEQHTVELVKLSRRIVELSRELKEQREQSQTCLDSAESRLKKSETQLEAKWSQKSV</sequence>
<dbReference type="NCBIfam" id="NF041324">
    <property type="entry name" value="Bacteroid_MobA"/>
    <property type="match status" value="1"/>
</dbReference>
<name>A0A3E4NMT4_9BACE</name>
<evidence type="ECO:0000256" key="1">
    <source>
        <dbReference type="SAM" id="Coils"/>
    </source>
</evidence>
<protein>
    <submittedName>
        <fullName evidence="2">MobA protein</fullName>
    </submittedName>
</protein>
<evidence type="ECO:0000313" key="2">
    <source>
        <dbReference type="EMBL" id="RGK66358.1"/>
    </source>
</evidence>
<evidence type="ECO:0000313" key="3">
    <source>
        <dbReference type="EMBL" id="RHK30012.1"/>
    </source>
</evidence>
<dbReference type="Pfam" id="PF19514">
    <property type="entry name" value="MobC_2"/>
    <property type="match status" value="1"/>
</dbReference>
<comment type="caution">
    <text evidence="2">The sequence shown here is derived from an EMBL/GenBank/DDBJ whole genome shotgun (WGS) entry which is preliminary data.</text>
</comment>
<evidence type="ECO:0000313" key="4">
    <source>
        <dbReference type="EMBL" id="RHL33315.1"/>
    </source>
</evidence>
<evidence type="ECO:0000313" key="7">
    <source>
        <dbReference type="Proteomes" id="UP000285503"/>
    </source>
</evidence>
<proteinExistence type="predicted"/>
<evidence type="ECO:0000313" key="5">
    <source>
        <dbReference type="Proteomes" id="UP000261210"/>
    </source>
</evidence>
<gene>
    <name evidence="4" type="ORF">DW027_22600</name>
    <name evidence="3" type="ORF">DW075_00255</name>
    <name evidence="2" type="ORF">DXD03_03560</name>
</gene>
<keyword evidence="1" id="KW-0175">Coiled coil</keyword>
<dbReference type="Proteomes" id="UP000261210">
    <property type="component" value="Unassembled WGS sequence"/>
</dbReference>
<dbReference type="EMBL" id="QROO01000038">
    <property type="protein sequence ID" value="RHL33315.1"/>
    <property type="molecule type" value="Genomic_DNA"/>
</dbReference>
<dbReference type="Proteomes" id="UP000285503">
    <property type="component" value="Unassembled WGS sequence"/>
</dbReference>
<evidence type="ECO:0000313" key="6">
    <source>
        <dbReference type="Proteomes" id="UP000284495"/>
    </source>
</evidence>
<organism evidence="2 5">
    <name type="scientific">Bacteroides xylanisolvens</name>
    <dbReference type="NCBI Taxonomy" id="371601"/>
    <lineage>
        <taxon>Bacteria</taxon>
        <taxon>Pseudomonadati</taxon>
        <taxon>Bacteroidota</taxon>
        <taxon>Bacteroidia</taxon>
        <taxon>Bacteroidales</taxon>
        <taxon>Bacteroidaceae</taxon>
        <taxon>Bacteroides</taxon>
    </lineage>
</organism>
<dbReference type="EMBL" id="QSQU01000004">
    <property type="protein sequence ID" value="RGK66358.1"/>
    <property type="molecule type" value="Genomic_DNA"/>
</dbReference>
<dbReference type="EMBL" id="QRNE01000001">
    <property type="protein sequence ID" value="RHK30012.1"/>
    <property type="molecule type" value="Genomic_DNA"/>
</dbReference>
<dbReference type="InterPro" id="IPR045788">
    <property type="entry name" value="MobC_2"/>
</dbReference>
<dbReference type="Proteomes" id="UP000284495">
    <property type="component" value="Unassembled WGS sequence"/>
</dbReference>
<feature type="coiled-coil region" evidence="1">
    <location>
        <begin position="112"/>
        <end position="150"/>
    </location>
</feature>
<accession>A0A3E4NMT4</accession>